<evidence type="ECO:0000256" key="1">
    <source>
        <dbReference type="ARBA" id="ARBA00022617"/>
    </source>
</evidence>
<name>A0A517MI67_9BACT</name>
<dbReference type="Pfam" id="PF07583">
    <property type="entry name" value="PSCyt2"/>
    <property type="match status" value="1"/>
</dbReference>
<feature type="chain" id="PRO_5021842796" evidence="5">
    <location>
        <begin position="35"/>
        <end position="957"/>
    </location>
</feature>
<keyword evidence="1 4" id="KW-0349">Heme</keyword>
<keyword evidence="2 4" id="KW-0479">Metal-binding</keyword>
<evidence type="ECO:0000256" key="3">
    <source>
        <dbReference type="ARBA" id="ARBA00023004"/>
    </source>
</evidence>
<dbReference type="InterPro" id="IPR009056">
    <property type="entry name" value="Cyt_c-like_dom"/>
</dbReference>
<dbReference type="GO" id="GO:0009055">
    <property type="term" value="F:electron transfer activity"/>
    <property type="evidence" value="ECO:0007669"/>
    <property type="project" value="InterPro"/>
</dbReference>
<dbReference type="InterPro" id="IPR011444">
    <property type="entry name" value="DUF1549"/>
</dbReference>
<dbReference type="Pfam" id="PF07635">
    <property type="entry name" value="PSCyt1"/>
    <property type="match status" value="1"/>
</dbReference>
<protein>
    <submittedName>
        <fullName evidence="7">Planctomycete cytochrome C</fullName>
    </submittedName>
</protein>
<dbReference type="InterPro" id="IPR036909">
    <property type="entry name" value="Cyt_c-like_dom_sf"/>
</dbReference>
<accession>A0A517MI67</accession>
<evidence type="ECO:0000256" key="2">
    <source>
        <dbReference type="ARBA" id="ARBA00022723"/>
    </source>
</evidence>
<dbReference type="GO" id="GO:0020037">
    <property type="term" value="F:heme binding"/>
    <property type="evidence" value="ECO:0007669"/>
    <property type="project" value="InterPro"/>
</dbReference>
<evidence type="ECO:0000313" key="7">
    <source>
        <dbReference type="EMBL" id="QDS94564.1"/>
    </source>
</evidence>
<dbReference type="InterPro" id="IPR022655">
    <property type="entry name" value="DUF1553"/>
</dbReference>
<evidence type="ECO:0000256" key="4">
    <source>
        <dbReference type="PROSITE-ProRule" id="PRU00433"/>
    </source>
</evidence>
<dbReference type="PANTHER" id="PTHR35889:SF3">
    <property type="entry name" value="F-BOX DOMAIN-CONTAINING PROTEIN"/>
    <property type="match status" value="1"/>
</dbReference>
<dbReference type="OrthoDB" id="127107at2"/>
<dbReference type="Pfam" id="PF07587">
    <property type="entry name" value="PSD1"/>
    <property type="match status" value="1"/>
</dbReference>
<dbReference type="GO" id="GO:0046872">
    <property type="term" value="F:metal ion binding"/>
    <property type="evidence" value="ECO:0007669"/>
    <property type="project" value="UniProtKB-KW"/>
</dbReference>
<sequence length="957" mass="107565" precursor="true">MGKLDRLARRCVVICLFGFSVCLLIGSFSIPAHADEPSAITDESEILFVRRIAPLFREKCLGCHGQDPELIEGNLDFRSIHPLTAGGESGEAGIVVGNPEESSIYLASLRGEEDFSAMPPKESEALSDQQLSWLKRWIETGAKWPTEETVKAIEQQYAEAWSAEDGVIVATSGGLDANWTNRRYDPAGLWAYQPLKHAEIPPGQKSPIDHFILDTMPDGLAVAPRADRRTLIRRAAFDLTGLPPTPEQVANFLDDPADDQVAFAALVDRLLDSPHYGERMAQHWLDVTRYADSSGFANDYERGNAWRYRDYVIRSFNDDKPYNDFIREQIAGDEITPDDPEGIIAAGFLRMGPWELTGMEVAKVARMRFLDDVTNSVGETFLGQSLQCCRCHDHKFDPIPTRDYYSVQAIFATTQLADRQAKFTSDENIAGFEERTYLEARSKGYENVREQMDKALLENAEQWYAAENRDMEQWKEAVAKAKQGKTARGVFVAARKSLMASGIKQQDLPPIKVGFTPQQFGLERVARKGLERLKWEFDRYQPFAHSVYNGHTPSLKSVPNPLRLPKDRTKGELETPVIHTGGDPFAEGEPVQPGVLSVITNQVSTEVPKTISGRRTALANWIADSANPLTTRVIVNRIWQWHFGQAIAGNPNNFGSTGKRPTHPLLLDFLAQQLIAGDWSIKSLHRQIMNSDAYCRSSHHPDRKQLSNLDPQNESYAAFMPRRLSAEELRDAMLSVSVQLNDAIGGIPCRPIINAEVALQPRQVMGTFAAAWTPNPKPAQRNRRSIYVLKLRGLVDPSLEVFNAPSPDFSCERRDTSTVTPQVFTMFNSHSTHTRALALAKDVMTDNADPSEVIRRVYSRLFSRDATDREITRCLAHWNQIETMLPSEAPNREPPPRQIVREAVEENTGERFTFIERLHAVDDFEPDVQPSDVSRRTRALADLCLVLLNSNEFVYVY</sequence>
<proteinExistence type="predicted"/>
<feature type="signal peptide" evidence="5">
    <location>
        <begin position="1"/>
        <end position="34"/>
    </location>
</feature>
<dbReference type="SUPFAM" id="SSF46626">
    <property type="entry name" value="Cytochrome c"/>
    <property type="match status" value="1"/>
</dbReference>
<dbReference type="AlphaFoldDB" id="A0A517MI67"/>
<dbReference type="Proteomes" id="UP000320672">
    <property type="component" value="Chromosome"/>
</dbReference>
<keyword evidence="3 4" id="KW-0408">Iron</keyword>
<dbReference type="PROSITE" id="PS51007">
    <property type="entry name" value="CYTC"/>
    <property type="match status" value="1"/>
</dbReference>
<evidence type="ECO:0000256" key="5">
    <source>
        <dbReference type="SAM" id="SignalP"/>
    </source>
</evidence>
<dbReference type="PANTHER" id="PTHR35889">
    <property type="entry name" value="CYCLOINULO-OLIGOSACCHARIDE FRUCTANOTRANSFERASE-RELATED"/>
    <property type="match status" value="1"/>
</dbReference>
<evidence type="ECO:0000313" key="8">
    <source>
        <dbReference type="Proteomes" id="UP000320672"/>
    </source>
</evidence>
<organism evidence="7 8">
    <name type="scientific">Roseimaritima multifibrata</name>
    <dbReference type="NCBI Taxonomy" id="1930274"/>
    <lineage>
        <taxon>Bacteria</taxon>
        <taxon>Pseudomonadati</taxon>
        <taxon>Planctomycetota</taxon>
        <taxon>Planctomycetia</taxon>
        <taxon>Pirellulales</taxon>
        <taxon>Pirellulaceae</taxon>
        <taxon>Roseimaritima</taxon>
    </lineage>
</organism>
<reference evidence="7 8" key="1">
    <citation type="submission" date="2019-02" db="EMBL/GenBank/DDBJ databases">
        <title>Deep-cultivation of Planctomycetes and their phenomic and genomic characterization uncovers novel biology.</title>
        <authorList>
            <person name="Wiegand S."/>
            <person name="Jogler M."/>
            <person name="Boedeker C."/>
            <person name="Pinto D."/>
            <person name="Vollmers J."/>
            <person name="Rivas-Marin E."/>
            <person name="Kohn T."/>
            <person name="Peeters S.H."/>
            <person name="Heuer A."/>
            <person name="Rast P."/>
            <person name="Oberbeckmann S."/>
            <person name="Bunk B."/>
            <person name="Jeske O."/>
            <person name="Meyerdierks A."/>
            <person name="Storesund J.E."/>
            <person name="Kallscheuer N."/>
            <person name="Luecker S."/>
            <person name="Lage O.M."/>
            <person name="Pohl T."/>
            <person name="Merkel B.J."/>
            <person name="Hornburger P."/>
            <person name="Mueller R.-W."/>
            <person name="Bruemmer F."/>
            <person name="Labrenz M."/>
            <person name="Spormann A.M."/>
            <person name="Op den Camp H."/>
            <person name="Overmann J."/>
            <person name="Amann R."/>
            <person name="Jetten M.S.M."/>
            <person name="Mascher T."/>
            <person name="Medema M.H."/>
            <person name="Devos D.P."/>
            <person name="Kaster A.-K."/>
            <person name="Ovreas L."/>
            <person name="Rohde M."/>
            <person name="Galperin M.Y."/>
            <person name="Jogler C."/>
        </authorList>
    </citation>
    <scope>NUCLEOTIDE SEQUENCE [LARGE SCALE GENOMIC DNA]</scope>
    <source>
        <strain evidence="7 8">FF011L</strain>
    </source>
</reference>
<evidence type="ECO:0000259" key="6">
    <source>
        <dbReference type="PROSITE" id="PS51007"/>
    </source>
</evidence>
<keyword evidence="5" id="KW-0732">Signal</keyword>
<dbReference type="RefSeq" id="WP_145352580.1">
    <property type="nucleotide sequence ID" value="NZ_CP036262.1"/>
</dbReference>
<gene>
    <name evidence="7" type="ORF">FF011L_33430</name>
</gene>
<feature type="domain" description="Cytochrome c" evidence="6">
    <location>
        <begin position="39"/>
        <end position="142"/>
    </location>
</feature>
<keyword evidence="8" id="KW-1185">Reference proteome</keyword>
<dbReference type="EMBL" id="CP036262">
    <property type="protein sequence ID" value="QDS94564.1"/>
    <property type="molecule type" value="Genomic_DNA"/>
</dbReference>
<dbReference type="KEGG" id="rml:FF011L_33430"/>
<dbReference type="InterPro" id="IPR011429">
    <property type="entry name" value="Cyt_c_Planctomycete-type"/>
</dbReference>